<dbReference type="KEGG" id="nfn:NFRAN_2965"/>
<evidence type="ECO:0000313" key="2">
    <source>
        <dbReference type="Proteomes" id="UP000294299"/>
    </source>
</evidence>
<keyword evidence="2" id="KW-1185">Reference proteome</keyword>
<reference evidence="1 2" key="1">
    <citation type="submission" date="2019-02" db="EMBL/GenBank/DDBJ databases">
        <authorList>
            <person name="Lehtovirta-Morley E L."/>
        </authorList>
    </citation>
    <scope>NUCLEOTIDE SEQUENCE [LARGE SCALE GENOMIC DNA]</scope>
    <source>
        <strain evidence="1">NFRAN1</strain>
    </source>
</reference>
<organism evidence="1 2">
    <name type="scientific">Candidatus Nitrosocosmicus franklandianus</name>
    <dbReference type="NCBI Taxonomy" id="1798806"/>
    <lineage>
        <taxon>Archaea</taxon>
        <taxon>Nitrososphaerota</taxon>
        <taxon>Nitrososphaeria</taxon>
        <taxon>Nitrososphaerales</taxon>
        <taxon>Nitrososphaeraceae</taxon>
        <taxon>Candidatus Nitrosocosmicus</taxon>
    </lineage>
</organism>
<name>A0A484IEV0_9ARCH</name>
<dbReference type="OrthoDB" id="8973at2157"/>
<dbReference type="RefSeq" id="WP_134485252.1">
    <property type="nucleotide sequence ID" value="NZ_LR216287.1"/>
</dbReference>
<gene>
    <name evidence="1" type="ORF">NFRAN_2965</name>
</gene>
<protein>
    <submittedName>
        <fullName evidence="1">Uncharacterized protein</fullName>
    </submittedName>
</protein>
<proteinExistence type="predicted"/>
<accession>A0A484IEV0</accession>
<evidence type="ECO:0000313" key="1">
    <source>
        <dbReference type="EMBL" id="VFJ15288.1"/>
    </source>
</evidence>
<dbReference type="EMBL" id="LR216287">
    <property type="protein sequence ID" value="VFJ15288.1"/>
    <property type="molecule type" value="Genomic_DNA"/>
</dbReference>
<dbReference type="AlphaFoldDB" id="A0A484IEV0"/>
<dbReference type="GeneID" id="39422070"/>
<dbReference type="Proteomes" id="UP000294299">
    <property type="component" value="Chromosome NFRAN"/>
</dbReference>
<sequence length="98" mass="10968">MLIPESCSFAYSGIRCPLPPQFIIEIADEGPKNSKFMIGLTCADHKTVLERKFLTLQSNNVIPPGKIILSPIKIVHTDCVKGNLQDEEEVQLKRMTDL</sequence>